<accession>A0A0C3NGF1</accession>
<dbReference type="HOGENOM" id="CLU_2134555_0_0_1"/>
<gene>
    <name evidence="2" type="ORF">M404DRAFT_1008037</name>
</gene>
<evidence type="ECO:0000313" key="2">
    <source>
        <dbReference type="EMBL" id="KIN94815.1"/>
    </source>
</evidence>
<evidence type="ECO:0000256" key="1">
    <source>
        <dbReference type="SAM" id="MobiDB-lite"/>
    </source>
</evidence>
<organism evidence="2 3">
    <name type="scientific">Pisolithus tinctorius Marx 270</name>
    <dbReference type="NCBI Taxonomy" id="870435"/>
    <lineage>
        <taxon>Eukaryota</taxon>
        <taxon>Fungi</taxon>
        <taxon>Dikarya</taxon>
        <taxon>Basidiomycota</taxon>
        <taxon>Agaricomycotina</taxon>
        <taxon>Agaricomycetes</taxon>
        <taxon>Agaricomycetidae</taxon>
        <taxon>Boletales</taxon>
        <taxon>Sclerodermatineae</taxon>
        <taxon>Pisolithaceae</taxon>
        <taxon>Pisolithus</taxon>
    </lineage>
</organism>
<dbReference type="InParanoid" id="A0A0C3NGF1"/>
<proteinExistence type="predicted"/>
<reference evidence="2 3" key="1">
    <citation type="submission" date="2014-04" db="EMBL/GenBank/DDBJ databases">
        <authorList>
            <consortium name="DOE Joint Genome Institute"/>
            <person name="Kuo A."/>
            <person name="Kohler A."/>
            <person name="Costa M.D."/>
            <person name="Nagy L.G."/>
            <person name="Floudas D."/>
            <person name="Copeland A."/>
            <person name="Barry K.W."/>
            <person name="Cichocki N."/>
            <person name="Veneault-Fourrey C."/>
            <person name="LaButti K."/>
            <person name="Lindquist E.A."/>
            <person name="Lipzen A."/>
            <person name="Lundell T."/>
            <person name="Morin E."/>
            <person name="Murat C."/>
            <person name="Sun H."/>
            <person name="Tunlid A."/>
            <person name="Henrissat B."/>
            <person name="Grigoriev I.V."/>
            <person name="Hibbett D.S."/>
            <person name="Martin F."/>
            <person name="Nordberg H.P."/>
            <person name="Cantor M.N."/>
            <person name="Hua S.X."/>
        </authorList>
    </citation>
    <scope>NUCLEOTIDE SEQUENCE [LARGE SCALE GENOMIC DNA]</scope>
    <source>
        <strain evidence="2 3">Marx 270</strain>
    </source>
</reference>
<keyword evidence="3" id="KW-1185">Reference proteome</keyword>
<name>A0A0C3NGF1_PISTI</name>
<dbReference type="AlphaFoldDB" id="A0A0C3NGF1"/>
<sequence>MWTTSIDQGNGVARSPQLRNKVPVAQASENAVAGSDMRREAFVNLTPGKLEVSIRQKIHLPNTNEYWDHTLPMSSIHKPRTRIKLLGTIVSHSSFYLRITSPMHDRGQKGNVD</sequence>
<dbReference type="EMBL" id="KN832085">
    <property type="protein sequence ID" value="KIN94815.1"/>
    <property type="molecule type" value="Genomic_DNA"/>
</dbReference>
<dbReference type="Proteomes" id="UP000054217">
    <property type="component" value="Unassembled WGS sequence"/>
</dbReference>
<feature type="region of interest" description="Disordered" evidence="1">
    <location>
        <begin position="1"/>
        <end position="21"/>
    </location>
</feature>
<protein>
    <submittedName>
        <fullName evidence="2">Uncharacterized protein</fullName>
    </submittedName>
</protein>
<reference evidence="3" key="2">
    <citation type="submission" date="2015-01" db="EMBL/GenBank/DDBJ databases">
        <title>Evolutionary Origins and Diversification of the Mycorrhizal Mutualists.</title>
        <authorList>
            <consortium name="DOE Joint Genome Institute"/>
            <consortium name="Mycorrhizal Genomics Consortium"/>
            <person name="Kohler A."/>
            <person name="Kuo A."/>
            <person name="Nagy L.G."/>
            <person name="Floudas D."/>
            <person name="Copeland A."/>
            <person name="Barry K.W."/>
            <person name="Cichocki N."/>
            <person name="Veneault-Fourrey C."/>
            <person name="LaButti K."/>
            <person name="Lindquist E.A."/>
            <person name="Lipzen A."/>
            <person name="Lundell T."/>
            <person name="Morin E."/>
            <person name="Murat C."/>
            <person name="Riley R."/>
            <person name="Ohm R."/>
            <person name="Sun H."/>
            <person name="Tunlid A."/>
            <person name="Henrissat B."/>
            <person name="Grigoriev I.V."/>
            <person name="Hibbett D.S."/>
            <person name="Martin F."/>
        </authorList>
    </citation>
    <scope>NUCLEOTIDE SEQUENCE [LARGE SCALE GENOMIC DNA]</scope>
    <source>
        <strain evidence="3">Marx 270</strain>
    </source>
</reference>
<evidence type="ECO:0000313" key="3">
    <source>
        <dbReference type="Proteomes" id="UP000054217"/>
    </source>
</evidence>